<dbReference type="Proteomes" id="UP000294071">
    <property type="component" value="Unassembled WGS sequence"/>
</dbReference>
<dbReference type="AlphaFoldDB" id="A0A4V1RKU2"/>
<dbReference type="EMBL" id="SDWT01000001">
    <property type="protein sequence ID" value="RYB93472.1"/>
    <property type="molecule type" value="Genomic_DNA"/>
</dbReference>
<evidence type="ECO:0000259" key="2">
    <source>
        <dbReference type="Pfam" id="PF14016"/>
    </source>
</evidence>
<accession>A0A4V1RKU2</accession>
<name>A0A4V1RKU2_9ACTN</name>
<evidence type="ECO:0000256" key="1">
    <source>
        <dbReference type="SAM" id="SignalP"/>
    </source>
</evidence>
<reference evidence="3 4" key="1">
    <citation type="submission" date="2019-01" db="EMBL/GenBank/DDBJ databases">
        <title>Novel species of Nocardioides.</title>
        <authorList>
            <person name="Liu Q."/>
            <person name="Xin Y.-H."/>
        </authorList>
    </citation>
    <scope>NUCLEOTIDE SEQUENCE [LARGE SCALE GENOMIC DNA]</scope>
    <source>
        <strain evidence="3 4">CGMCC 4.6882</strain>
    </source>
</reference>
<feature type="signal peptide" evidence="1">
    <location>
        <begin position="1"/>
        <end position="35"/>
    </location>
</feature>
<sequence>MARSLWHRSLWSMLALCGVLLATSLHLHGSQPAGASPPTRVATTSAAAATPECTDADLSADYRARGAGAGHRFGVLRLRNTSDSTCWVRGFGGLSYVGGGDGTQVGAAADRDGAAGARVVLQPGERTTSAVDETVAVNYPRGRCRPTPVDGFRVYVPDSTESQFVKHRTTGCRNDAIHLISHRAFRS</sequence>
<evidence type="ECO:0000313" key="4">
    <source>
        <dbReference type="Proteomes" id="UP000294071"/>
    </source>
</evidence>
<proteinExistence type="predicted"/>
<dbReference type="Pfam" id="PF14016">
    <property type="entry name" value="DUF4232"/>
    <property type="match status" value="1"/>
</dbReference>
<keyword evidence="4" id="KW-1185">Reference proteome</keyword>
<dbReference type="InterPro" id="IPR025326">
    <property type="entry name" value="DUF4232"/>
</dbReference>
<feature type="domain" description="DUF4232" evidence="2">
    <location>
        <begin position="53"/>
        <end position="175"/>
    </location>
</feature>
<dbReference type="RefSeq" id="WP_129398704.1">
    <property type="nucleotide sequence ID" value="NZ_SDWT01000001.1"/>
</dbReference>
<evidence type="ECO:0000313" key="3">
    <source>
        <dbReference type="EMBL" id="RYB93472.1"/>
    </source>
</evidence>
<dbReference type="OrthoDB" id="3268346at2"/>
<organism evidence="3 4">
    <name type="scientific">Nocardioides oleivorans</name>
    <dbReference type="NCBI Taxonomy" id="273676"/>
    <lineage>
        <taxon>Bacteria</taxon>
        <taxon>Bacillati</taxon>
        <taxon>Actinomycetota</taxon>
        <taxon>Actinomycetes</taxon>
        <taxon>Propionibacteriales</taxon>
        <taxon>Nocardioidaceae</taxon>
        <taxon>Nocardioides</taxon>
    </lineage>
</organism>
<gene>
    <name evidence="3" type="ORF">EUA93_03295</name>
</gene>
<protein>
    <submittedName>
        <fullName evidence="3">DUF4232 domain-containing protein</fullName>
    </submittedName>
</protein>
<comment type="caution">
    <text evidence="3">The sequence shown here is derived from an EMBL/GenBank/DDBJ whole genome shotgun (WGS) entry which is preliminary data.</text>
</comment>
<feature type="chain" id="PRO_5020615884" evidence="1">
    <location>
        <begin position="36"/>
        <end position="187"/>
    </location>
</feature>
<keyword evidence="1" id="KW-0732">Signal</keyword>